<feature type="compositionally biased region" description="Polar residues" evidence="14">
    <location>
        <begin position="1057"/>
        <end position="1074"/>
    </location>
</feature>
<dbReference type="GO" id="GO:0000139">
    <property type="term" value="C:Golgi membrane"/>
    <property type="evidence" value="ECO:0007669"/>
    <property type="project" value="TreeGrafter"/>
</dbReference>
<dbReference type="GO" id="GO:0005789">
    <property type="term" value="C:endoplasmic reticulum membrane"/>
    <property type="evidence" value="ECO:0007669"/>
    <property type="project" value="TreeGrafter"/>
</dbReference>
<evidence type="ECO:0000256" key="15">
    <source>
        <dbReference type="SAM" id="Phobius"/>
    </source>
</evidence>
<dbReference type="PANTHER" id="PTHR13407:SF0">
    <property type="entry name" value="FI05221P"/>
    <property type="match status" value="1"/>
</dbReference>
<feature type="compositionally biased region" description="Basic residues" evidence="14">
    <location>
        <begin position="776"/>
        <end position="785"/>
    </location>
</feature>
<evidence type="ECO:0000256" key="13">
    <source>
        <dbReference type="ARBA" id="ARBA00023136"/>
    </source>
</evidence>
<feature type="region of interest" description="Disordered" evidence="14">
    <location>
        <begin position="739"/>
        <end position="809"/>
    </location>
</feature>
<feature type="region of interest" description="Disordered" evidence="14">
    <location>
        <begin position="1165"/>
        <end position="1222"/>
    </location>
</feature>
<feature type="region of interest" description="Disordered" evidence="14">
    <location>
        <begin position="196"/>
        <end position="219"/>
    </location>
</feature>
<sequence length="1670" mass="188287">MGSASSKFKKYLQHGDEYAAMQVYQSNPEIRKTLQPSFSYGDNYDHYTPLHYAARHGMKHLIRAFLNDLNGNPNKTNVYGQTALHCVCQVNRQKSLSALERRSYSVILLLSWRGPVMSNGERERVEVSKRDNFGYTALHYASKSGLKKCVEYLVAHGADLFVENSEGMTPCDLAIKENNHQIALFLESKMVFSSTPESVSGESRGGARTSSCEDGGSEEEVYSGLRAQDLQEAKDQLLVETADMLHIPLFTAEVLLRHSEWSRETLLDQWIRDPIATCHLAGVQPPYSAQRNSDPPSVKSIRLADTTNSSSSSFNTSIDTTLGEDEYLCEICCDLMDSEGTQLGCRHKFCKNCWKNYLHTKIREGNAHQIFCPAFDCTILVPVEIIERTVSPEMAKKYLTFDINAFVDTNKSIKWCPYPGCNRAVNLPENERKPLEYSSGLPPMSHAVDCGAGHFFCFECGREAHAPIGCSAWRSWLTKVSSVDPSELKSSSLEYQEAANCLWLITNSKPCPNCKSPIQKTDGCNHMKCSKCRFDFCWVCLESWKKHSSGTGGYFRCNRFIHAINNNNVKEEMADKMKKTREMSRFIHFFTRFKNHENSQTMEELLMNSAKKKRELLQSSLSYKEGTKQRRSSSSTNSEEDLRKNTKFYEDGVWELIKARSVLRASYVYGFYLEDRKSDCKTIFEFMQNELEEVTEYLSELIARPYLRTPRKTIIRTIQKVRRKRQEFLRGAYRGFLPPEQQQKTSSSSSRMGNEDPWIKQEESGDDIPNETFHSSHSHSSRYCRRPGCQRPRAMRHSQSGGGSSMKNRFSSSRDWIEFCSMQCAERFYQRYHRRKLVVSGGDDDHIDMDLEIHEDSNPDYSRSLTIALELSRMQMIQDGLDNVIISSNKNIKGRSRPSTLPRASRSDDNILADDPQLNLAIELSLKDLKKKKGGQIKKESSSYCSSAEKYCNPSPGLADSADQTVNNFLKSLRSKDEVGHMRKDSKEDLVKDECLDESLSSAFSRGRSASTGDIIDSDDYLDTSAKVSSISREVEESSTSTSTTLKETITSSKETITPQNVSSLVQDPLTQSMRRNRPKFVRQKSFEIDSDSTDMEMSLTEESLSITKKDKEKEVNNKVDSKEENEPSSKPPVSPTKPTNARYVHKCPGLTIQIIKDDDETEEVKLVDETPQSEQPHSTSSVGIMSNKSPTIHISGVSISRTGPGTPDRPSNQLQQQYSPRSSPYSAIISAATAAASTAAAPAATSAASILAEATQRQHRSSSLIVPARSTPPKSPGSKSLHLSRASSPSAEIRLLTLPRNVQFSANSISPRGCGSGSVSLGFSSVELPPTSPLTSVPSPHSAKSLKGDKFTFPSSSGKCITPLSSVLHVQDCYLSSDDFHEALFLEKSPKSSIDWDSVEWDKLSQEEKVRLEHIRLHEKHRGHESMHAEMILILFATVIVAQIALVKWRRAHPYSYHLCTMIGMWITPFCISIKQYWIRFIVIWIIFSFCSGIIMKKAIEKPIQGNTPRLVYKWFLIIHKVTYFLGIVGYVIAMLTFLGLHALFGVKPHTWMDIGILLMFYALYYGVLARDIAEICAEKMASTVGYYKPEGIPARHLEHDVCALCGNQFLVKVGQEGMFENTFRLTCKHEFHEFCIRGWCIVGKKQTCPYLLTDSTALISQIWISFKQ</sequence>
<dbReference type="Pfam" id="PF00097">
    <property type="entry name" value="zf-C3HC4"/>
    <property type="match status" value="1"/>
</dbReference>
<organism evidence="16 17">
    <name type="scientific">Lepeophtheirus salmonis</name>
    <name type="common">Salmon louse</name>
    <name type="synonym">Caligus salmonis</name>
    <dbReference type="NCBI Taxonomy" id="72036"/>
    <lineage>
        <taxon>Eukaryota</taxon>
        <taxon>Metazoa</taxon>
        <taxon>Ecdysozoa</taxon>
        <taxon>Arthropoda</taxon>
        <taxon>Crustacea</taxon>
        <taxon>Multicrustacea</taxon>
        <taxon>Hexanauplia</taxon>
        <taxon>Copepoda</taxon>
        <taxon>Siphonostomatoida</taxon>
        <taxon>Caligidae</taxon>
        <taxon>Lepeophtheirus</taxon>
    </lineage>
</organism>
<keyword evidence="10" id="KW-0833">Ubl conjugation pathway</keyword>
<dbReference type="SMART" id="SM00647">
    <property type="entry name" value="IBR"/>
    <property type="match status" value="2"/>
</dbReference>
<feature type="compositionally biased region" description="Low complexity" evidence="14">
    <location>
        <begin position="1033"/>
        <end position="1056"/>
    </location>
</feature>
<keyword evidence="8" id="KW-0677">Repeat</keyword>
<keyword evidence="7" id="KW-0479">Metal-binding</keyword>
<dbReference type="EMBL" id="HG994585">
    <property type="protein sequence ID" value="CAF2987715.1"/>
    <property type="molecule type" value="Genomic_DNA"/>
</dbReference>
<feature type="region of interest" description="Disordered" evidence="14">
    <location>
        <begin position="1033"/>
        <end position="1079"/>
    </location>
</feature>
<comment type="catalytic activity">
    <reaction evidence="1">
        <text>[E2 ubiquitin-conjugating enzyme]-S-ubiquitinyl-L-cysteine + [acceptor protein]-L-lysine = [E2 ubiquitin-conjugating enzyme]-L-cysteine + [acceptor protein]-N(6)-ubiquitinyl-L-lysine.</text>
        <dbReference type="EC" id="2.3.2.31"/>
    </reaction>
</comment>
<dbReference type="PROSITE" id="PS50089">
    <property type="entry name" value="ZF_RING_2"/>
    <property type="match status" value="2"/>
</dbReference>
<dbReference type="InterPro" id="IPR044066">
    <property type="entry name" value="TRIAD_supradom"/>
</dbReference>
<comment type="subcellular location">
    <subcellularLocation>
        <location evidence="2">Membrane</location>
        <topology evidence="2">Multi-pass membrane protein</topology>
    </subcellularLocation>
</comment>
<dbReference type="EC" id="2.3.2.31" evidence="4"/>
<feature type="compositionally biased region" description="Basic and acidic residues" evidence="14">
    <location>
        <begin position="1108"/>
        <end position="1128"/>
    </location>
</feature>
<dbReference type="Gene3D" id="1.25.40.20">
    <property type="entry name" value="Ankyrin repeat-containing domain"/>
    <property type="match status" value="2"/>
</dbReference>
<keyword evidence="13 15" id="KW-0472">Membrane</keyword>
<dbReference type="SUPFAM" id="SSF48403">
    <property type="entry name" value="Ankyrin repeat"/>
    <property type="match status" value="1"/>
</dbReference>
<feature type="transmembrane region" description="Helical" evidence="15">
    <location>
        <begin position="1478"/>
        <end position="1496"/>
    </location>
</feature>
<dbReference type="PANTHER" id="PTHR13407">
    <property type="entry name" value="RNF121 PROTEIN"/>
    <property type="match status" value="1"/>
</dbReference>
<dbReference type="InterPro" id="IPR001841">
    <property type="entry name" value="Znf_RING"/>
</dbReference>
<dbReference type="InterPro" id="IPR036770">
    <property type="entry name" value="Ankyrin_rpt-contain_sf"/>
</dbReference>
<feature type="compositionally biased region" description="Polar residues" evidence="14">
    <location>
        <begin position="740"/>
        <end position="752"/>
    </location>
</feature>
<keyword evidence="9" id="KW-0863">Zinc-finger</keyword>
<evidence type="ECO:0000256" key="5">
    <source>
        <dbReference type="ARBA" id="ARBA00022679"/>
    </source>
</evidence>
<dbReference type="CDD" id="cd20361">
    <property type="entry name" value="Rcat_RBR_ANKIB1"/>
    <property type="match status" value="1"/>
</dbReference>
<dbReference type="InterPro" id="IPR002867">
    <property type="entry name" value="IBR_dom"/>
</dbReference>
<evidence type="ECO:0000256" key="10">
    <source>
        <dbReference type="ARBA" id="ARBA00022786"/>
    </source>
</evidence>
<dbReference type="InterPro" id="IPR040176">
    <property type="entry name" value="RNF121/RNF175"/>
</dbReference>
<evidence type="ECO:0000256" key="8">
    <source>
        <dbReference type="ARBA" id="ARBA00022737"/>
    </source>
</evidence>
<dbReference type="Gene3D" id="3.30.40.10">
    <property type="entry name" value="Zinc/RING finger domain, C3HC4 (zinc finger)"/>
    <property type="match status" value="2"/>
</dbReference>
<dbReference type="InterPro" id="IPR047564">
    <property type="entry name" value="Rcat_RBR_ANKIB1"/>
</dbReference>
<dbReference type="FunFam" id="3.30.40.10:FF:000019">
    <property type="entry name" value="RBR-type E3 ubiquitin transferase"/>
    <property type="match status" value="1"/>
</dbReference>
<evidence type="ECO:0000256" key="9">
    <source>
        <dbReference type="ARBA" id="ARBA00022771"/>
    </source>
</evidence>
<dbReference type="Pfam" id="PF12796">
    <property type="entry name" value="Ank_2"/>
    <property type="match status" value="2"/>
</dbReference>
<evidence type="ECO:0000256" key="14">
    <source>
        <dbReference type="SAM" id="MobiDB-lite"/>
    </source>
</evidence>
<feature type="transmembrane region" description="Helical" evidence="15">
    <location>
        <begin position="1552"/>
        <end position="1570"/>
    </location>
</feature>
<feature type="region of interest" description="Disordered" evidence="14">
    <location>
        <begin position="1093"/>
        <end position="1144"/>
    </location>
</feature>
<evidence type="ECO:0000256" key="11">
    <source>
        <dbReference type="ARBA" id="ARBA00022833"/>
    </source>
</evidence>
<dbReference type="Gene3D" id="1.20.120.1750">
    <property type="match status" value="1"/>
</dbReference>
<dbReference type="InterPro" id="IPR002110">
    <property type="entry name" value="Ankyrin_rpt"/>
</dbReference>
<evidence type="ECO:0000313" key="16">
    <source>
        <dbReference type="EMBL" id="CAF2987715.1"/>
    </source>
</evidence>
<dbReference type="Pfam" id="PF22191">
    <property type="entry name" value="IBR_1"/>
    <property type="match status" value="1"/>
</dbReference>
<reference evidence="16" key="1">
    <citation type="submission" date="2021-02" db="EMBL/GenBank/DDBJ databases">
        <authorList>
            <person name="Bekaert M."/>
        </authorList>
    </citation>
    <scope>NUCLEOTIDE SEQUENCE</scope>
    <source>
        <strain evidence="16">IoA-00</strain>
    </source>
</reference>
<protein>
    <recommendedName>
        <fullName evidence="4">RBR-type E3 ubiquitin transferase</fullName>
        <ecNumber evidence="4">2.3.2.31</ecNumber>
    </recommendedName>
</protein>
<dbReference type="SMART" id="SM00248">
    <property type="entry name" value="ANK"/>
    <property type="match status" value="4"/>
</dbReference>
<dbReference type="GO" id="GO:0061630">
    <property type="term" value="F:ubiquitin protein ligase activity"/>
    <property type="evidence" value="ECO:0007669"/>
    <property type="project" value="UniProtKB-EC"/>
</dbReference>
<dbReference type="PROSITE" id="PS50297">
    <property type="entry name" value="ANK_REP_REGION"/>
    <property type="match status" value="1"/>
</dbReference>
<comment type="similarity">
    <text evidence="3">Belongs to the RBR family. Ariadne subfamily.</text>
</comment>
<feature type="transmembrane region" description="Helical" evidence="15">
    <location>
        <begin position="1516"/>
        <end position="1540"/>
    </location>
</feature>
<feature type="region of interest" description="Disordered" evidence="14">
    <location>
        <begin position="891"/>
        <end position="910"/>
    </location>
</feature>
<evidence type="ECO:0000256" key="12">
    <source>
        <dbReference type="ARBA" id="ARBA00022989"/>
    </source>
</evidence>
<keyword evidence="6 15" id="KW-0812">Transmembrane</keyword>
<feature type="region of interest" description="Disordered" evidence="14">
    <location>
        <begin position="1260"/>
        <end position="1287"/>
    </location>
</feature>
<name>A0A7R8HBK3_LEPSM</name>
<dbReference type="OrthoDB" id="69641at2759"/>
<evidence type="ECO:0000256" key="1">
    <source>
        <dbReference type="ARBA" id="ARBA00001798"/>
    </source>
</evidence>
<feature type="compositionally biased region" description="Basic and acidic residues" evidence="14">
    <location>
        <begin position="753"/>
        <end position="763"/>
    </location>
</feature>
<gene>
    <name evidence="16" type="ORF">LSAA_12273</name>
</gene>
<evidence type="ECO:0000313" key="17">
    <source>
        <dbReference type="Proteomes" id="UP000675881"/>
    </source>
</evidence>
<keyword evidence="5 16" id="KW-0808">Transferase</keyword>
<dbReference type="Proteomes" id="UP000675881">
    <property type="component" value="Chromosome 6"/>
</dbReference>
<evidence type="ECO:0000256" key="3">
    <source>
        <dbReference type="ARBA" id="ARBA00005884"/>
    </source>
</evidence>
<feature type="compositionally biased region" description="Polar residues" evidence="14">
    <location>
        <begin position="1171"/>
        <end position="1204"/>
    </location>
</feature>
<keyword evidence="12 15" id="KW-1133">Transmembrane helix</keyword>
<dbReference type="GO" id="GO:0008270">
    <property type="term" value="F:zinc ion binding"/>
    <property type="evidence" value="ECO:0007669"/>
    <property type="project" value="UniProtKB-KW"/>
</dbReference>
<dbReference type="CDD" id="cd16475">
    <property type="entry name" value="RING-H2_RNF121-like"/>
    <property type="match status" value="1"/>
</dbReference>
<dbReference type="InterPro" id="IPR018957">
    <property type="entry name" value="Znf_C3HC4_RING-type"/>
</dbReference>
<evidence type="ECO:0000256" key="6">
    <source>
        <dbReference type="ARBA" id="ARBA00022692"/>
    </source>
</evidence>
<dbReference type="InterPro" id="IPR013083">
    <property type="entry name" value="Znf_RING/FYVE/PHD"/>
</dbReference>
<feature type="transmembrane region" description="Helical" evidence="15">
    <location>
        <begin position="1432"/>
        <end position="1450"/>
    </location>
</feature>
<dbReference type="GO" id="GO:0036503">
    <property type="term" value="P:ERAD pathway"/>
    <property type="evidence" value="ECO:0007669"/>
    <property type="project" value="TreeGrafter"/>
</dbReference>
<dbReference type="SUPFAM" id="SSF57850">
    <property type="entry name" value="RING/U-box"/>
    <property type="match status" value="4"/>
</dbReference>
<keyword evidence="17" id="KW-1185">Reference proteome</keyword>
<dbReference type="CDD" id="cd20346">
    <property type="entry name" value="BRcat_RBR_ANKIB1"/>
    <property type="match status" value="1"/>
</dbReference>
<feature type="transmembrane region" description="Helical" evidence="15">
    <location>
        <begin position="1456"/>
        <end position="1473"/>
    </location>
</feature>
<dbReference type="PROSITE" id="PS50088">
    <property type="entry name" value="ANK_REPEAT"/>
    <property type="match status" value="1"/>
</dbReference>
<accession>A0A7R8HBK3</accession>
<evidence type="ECO:0000256" key="7">
    <source>
        <dbReference type="ARBA" id="ARBA00022723"/>
    </source>
</evidence>
<keyword evidence="11" id="KW-0862">Zinc</keyword>
<evidence type="ECO:0000256" key="2">
    <source>
        <dbReference type="ARBA" id="ARBA00004141"/>
    </source>
</evidence>
<evidence type="ECO:0000256" key="4">
    <source>
        <dbReference type="ARBA" id="ARBA00012251"/>
    </source>
</evidence>
<dbReference type="Pfam" id="PF01485">
    <property type="entry name" value="IBR"/>
    <property type="match status" value="1"/>
</dbReference>
<dbReference type="SMART" id="SM00184">
    <property type="entry name" value="RING"/>
    <property type="match status" value="2"/>
</dbReference>
<proteinExistence type="inferred from homology"/>
<dbReference type="PROSITE" id="PS51873">
    <property type="entry name" value="TRIAD"/>
    <property type="match status" value="1"/>
</dbReference>
<keyword evidence="16" id="KW-0012">Acyltransferase</keyword>